<dbReference type="VEuPathDB" id="FungiDB:SDRG_08019"/>
<dbReference type="CDD" id="cd00065">
    <property type="entry name" value="FYVE_like_SF"/>
    <property type="match status" value="1"/>
</dbReference>
<dbReference type="InterPro" id="IPR003018">
    <property type="entry name" value="GAF"/>
</dbReference>
<proteinExistence type="predicted"/>
<dbReference type="PROSITE" id="PS50178">
    <property type="entry name" value="ZF_FYVE"/>
    <property type="match status" value="1"/>
</dbReference>
<dbReference type="RefSeq" id="XP_008612109.1">
    <property type="nucleotide sequence ID" value="XM_008613887.1"/>
</dbReference>
<dbReference type="OrthoDB" id="303614at2759"/>
<dbReference type="GO" id="GO:0008270">
    <property type="term" value="F:zinc ion binding"/>
    <property type="evidence" value="ECO:0007669"/>
    <property type="project" value="UniProtKB-KW"/>
</dbReference>
<evidence type="ECO:0000256" key="4">
    <source>
        <dbReference type="PROSITE-ProRule" id="PRU00091"/>
    </source>
</evidence>
<evidence type="ECO:0000313" key="7">
    <source>
        <dbReference type="Proteomes" id="UP000030762"/>
    </source>
</evidence>
<name>T0RQ79_SAPDV</name>
<dbReference type="OMA" id="CRMNAND"/>
<dbReference type="InterPro" id="IPR013083">
    <property type="entry name" value="Znf_RING/FYVE/PHD"/>
</dbReference>
<accession>T0RQ79</accession>
<dbReference type="SMART" id="SM00064">
    <property type="entry name" value="FYVE"/>
    <property type="match status" value="1"/>
</dbReference>
<evidence type="ECO:0000313" key="6">
    <source>
        <dbReference type="EMBL" id="EQC34703.1"/>
    </source>
</evidence>
<keyword evidence="2 4" id="KW-0863">Zinc-finger</keyword>
<protein>
    <recommendedName>
        <fullName evidence="5">FYVE-type domain-containing protein</fullName>
    </recommendedName>
</protein>
<gene>
    <name evidence="6" type="ORF">SDRG_08019</name>
</gene>
<dbReference type="Proteomes" id="UP000030762">
    <property type="component" value="Unassembled WGS sequence"/>
</dbReference>
<dbReference type="Gene3D" id="3.30.450.40">
    <property type="match status" value="1"/>
</dbReference>
<dbReference type="InterPro" id="IPR000306">
    <property type="entry name" value="Znf_FYVE"/>
</dbReference>
<evidence type="ECO:0000256" key="1">
    <source>
        <dbReference type="ARBA" id="ARBA00022723"/>
    </source>
</evidence>
<dbReference type="Pfam" id="PF01363">
    <property type="entry name" value="FYVE"/>
    <property type="match status" value="1"/>
</dbReference>
<sequence length="356" mass="38624">MARKVRISEQSLISPTSFVASQSHCNLCTKKLHFFYYKHHCRVCGKIVCGKCKELALVELPGDKIADVKVCASCIVQVGTPATSIATESVSSGGSGGSAPRLSSSRYVSASVRVPRLSDLPELHGTDCCFVCNRVFSTHHPKHQCRKCRKGVCYSCRMNANDPLFIELGLPFLMACWTCVAASDAIQLQSTDHFSSPLAPAEATRLEALYDLHILDSGPDAAFDILCDLAAQEFNCPIAVVSFMDFNRQWFKAQMGLTDSEVPRAFSLCEKALKATEAIAEWDIRLDAELALHPLVQGGPRIRFYAGAPLVAPSGQAVGTIFVLDRVVHEPQSLGRLEELAAIAMKLALAGKTSGF</sequence>
<dbReference type="AlphaFoldDB" id="T0RQ79"/>
<evidence type="ECO:0000256" key="2">
    <source>
        <dbReference type="ARBA" id="ARBA00022771"/>
    </source>
</evidence>
<dbReference type="GeneID" id="19948746"/>
<dbReference type="InterPro" id="IPR029016">
    <property type="entry name" value="GAF-like_dom_sf"/>
</dbReference>
<keyword evidence="3" id="KW-0862">Zinc</keyword>
<dbReference type="InParanoid" id="T0RQ79"/>
<dbReference type="SUPFAM" id="SSF55781">
    <property type="entry name" value="GAF domain-like"/>
    <property type="match status" value="1"/>
</dbReference>
<dbReference type="InterPro" id="IPR011011">
    <property type="entry name" value="Znf_FYVE_PHD"/>
</dbReference>
<evidence type="ECO:0000259" key="5">
    <source>
        <dbReference type="PROSITE" id="PS50178"/>
    </source>
</evidence>
<keyword evidence="7" id="KW-1185">Reference proteome</keyword>
<dbReference type="PANTHER" id="PTHR43102:SF2">
    <property type="entry name" value="GAF DOMAIN-CONTAINING PROTEIN"/>
    <property type="match status" value="1"/>
</dbReference>
<keyword evidence="1" id="KW-0479">Metal-binding</keyword>
<evidence type="ECO:0000256" key="3">
    <source>
        <dbReference type="ARBA" id="ARBA00022833"/>
    </source>
</evidence>
<organism evidence="6 7">
    <name type="scientific">Saprolegnia diclina (strain VS20)</name>
    <dbReference type="NCBI Taxonomy" id="1156394"/>
    <lineage>
        <taxon>Eukaryota</taxon>
        <taxon>Sar</taxon>
        <taxon>Stramenopiles</taxon>
        <taxon>Oomycota</taxon>
        <taxon>Saprolegniomycetes</taxon>
        <taxon>Saprolegniales</taxon>
        <taxon>Saprolegniaceae</taxon>
        <taxon>Saprolegnia</taxon>
    </lineage>
</organism>
<reference evidence="6 7" key="1">
    <citation type="submission" date="2012-04" db="EMBL/GenBank/DDBJ databases">
        <title>The Genome Sequence of Saprolegnia declina VS20.</title>
        <authorList>
            <consortium name="The Broad Institute Genome Sequencing Platform"/>
            <person name="Russ C."/>
            <person name="Nusbaum C."/>
            <person name="Tyler B."/>
            <person name="van West P."/>
            <person name="Dieguez-Uribeondo J."/>
            <person name="de Bruijn I."/>
            <person name="Tripathy S."/>
            <person name="Jiang R."/>
            <person name="Young S.K."/>
            <person name="Zeng Q."/>
            <person name="Gargeya S."/>
            <person name="Fitzgerald M."/>
            <person name="Haas B."/>
            <person name="Abouelleil A."/>
            <person name="Alvarado L."/>
            <person name="Arachchi H.M."/>
            <person name="Berlin A."/>
            <person name="Chapman S.B."/>
            <person name="Goldberg J."/>
            <person name="Griggs A."/>
            <person name="Gujja S."/>
            <person name="Hansen M."/>
            <person name="Howarth C."/>
            <person name="Imamovic A."/>
            <person name="Larimer J."/>
            <person name="McCowen C."/>
            <person name="Montmayeur A."/>
            <person name="Murphy C."/>
            <person name="Neiman D."/>
            <person name="Pearson M."/>
            <person name="Priest M."/>
            <person name="Roberts A."/>
            <person name="Saif S."/>
            <person name="Shea T."/>
            <person name="Sisk P."/>
            <person name="Sykes S."/>
            <person name="Wortman J."/>
            <person name="Nusbaum C."/>
            <person name="Birren B."/>
        </authorList>
    </citation>
    <scope>NUCLEOTIDE SEQUENCE [LARGE SCALE GENOMIC DNA]</scope>
    <source>
        <strain evidence="6 7">VS20</strain>
    </source>
</reference>
<dbReference type="InterPro" id="IPR017455">
    <property type="entry name" value="Znf_FYVE-rel"/>
</dbReference>
<feature type="domain" description="FYVE-type" evidence="5">
    <location>
        <begin position="19"/>
        <end position="79"/>
    </location>
</feature>
<dbReference type="STRING" id="1156394.T0RQ79"/>
<dbReference type="Gene3D" id="3.30.40.10">
    <property type="entry name" value="Zinc/RING finger domain, C3HC4 (zinc finger)"/>
    <property type="match status" value="1"/>
</dbReference>
<dbReference type="SUPFAM" id="SSF57903">
    <property type="entry name" value="FYVE/PHD zinc finger"/>
    <property type="match status" value="2"/>
</dbReference>
<dbReference type="EMBL" id="JH767154">
    <property type="protein sequence ID" value="EQC34703.1"/>
    <property type="molecule type" value="Genomic_DNA"/>
</dbReference>
<dbReference type="Pfam" id="PF01590">
    <property type="entry name" value="GAF"/>
    <property type="match status" value="1"/>
</dbReference>
<dbReference type="PANTHER" id="PTHR43102">
    <property type="entry name" value="SLR1143 PROTEIN"/>
    <property type="match status" value="1"/>
</dbReference>